<name>A0AAE1UGA2_9EUCA</name>
<evidence type="ECO:0000313" key="2">
    <source>
        <dbReference type="Proteomes" id="UP001292094"/>
    </source>
</evidence>
<accession>A0AAE1UGA2</accession>
<reference evidence="1" key="1">
    <citation type="submission" date="2023-11" db="EMBL/GenBank/DDBJ databases">
        <title>Genome assemblies of two species of porcelain crab, Petrolisthes cinctipes and Petrolisthes manimaculis (Anomura: Porcellanidae).</title>
        <authorList>
            <person name="Angst P."/>
        </authorList>
    </citation>
    <scope>NUCLEOTIDE SEQUENCE</scope>
    <source>
        <strain evidence="1">PB745_02</strain>
        <tissue evidence="1">Gill</tissue>
    </source>
</reference>
<protein>
    <submittedName>
        <fullName evidence="1">Uncharacterized protein</fullName>
    </submittedName>
</protein>
<dbReference type="AlphaFoldDB" id="A0AAE1UGA2"/>
<dbReference type="Proteomes" id="UP001292094">
    <property type="component" value="Unassembled WGS sequence"/>
</dbReference>
<comment type="caution">
    <text evidence="1">The sequence shown here is derived from an EMBL/GenBank/DDBJ whole genome shotgun (WGS) entry which is preliminary data.</text>
</comment>
<sequence>MSEPFLDLKLIPEYDGSAKQSVVEWLEKLELVCKLRGVSDVASVILLRLSGGAFAVYLQVNEEDRKNAKKIKEALLAAFAVDPYAAYEQFICTNQIINYKIQNN</sequence>
<gene>
    <name evidence="1" type="ORF">Pmani_010831</name>
</gene>
<evidence type="ECO:0000313" key="1">
    <source>
        <dbReference type="EMBL" id="KAK4318140.1"/>
    </source>
</evidence>
<organism evidence="1 2">
    <name type="scientific">Petrolisthes manimaculis</name>
    <dbReference type="NCBI Taxonomy" id="1843537"/>
    <lineage>
        <taxon>Eukaryota</taxon>
        <taxon>Metazoa</taxon>
        <taxon>Ecdysozoa</taxon>
        <taxon>Arthropoda</taxon>
        <taxon>Crustacea</taxon>
        <taxon>Multicrustacea</taxon>
        <taxon>Malacostraca</taxon>
        <taxon>Eumalacostraca</taxon>
        <taxon>Eucarida</taxon>
        <taxon>Decapoda</taxon>
        <taxon>Pleocyemata</taxon>
        <taxon>Anomura</taxon>
        <taxon>Galatheoidea</taxon>
        <taxon>Porcellanidae</taxon>
        <taxon>Petrolisthes</taxon>
    </lineage>
</organism>
<dbReference type="EMBL" id="JAWZYT010000860">
    <property type="protein sequence ID" value="KAK4318140.1"/>
    <property type="molecule type" value="Genomic_DNA"/>
</dbReference>
<proteinExistence type="predicted"/>
<keyword evidence="2" id="KW-1185">Reference proteome</keyword>